<dbReference type="Pfam" id="PF07690">
    <property type="entry name" value="MFS_1"/>
    <property type="match status" value="1"/>
</dbReference>
<dbReference type="OrthoDB" id="2351791at2759"/>
<evidence type="ECO:0000256" key="3">
    <source>
        <dbReference type="ARBA" id="ARBA00022989"/>
    </source>
</evidence>
<dbReference type="PANTHER" id="PTHR23501:SF59">
    <property type="entry name" value="MAJOR FACILITATOR SUPERFAMILY (MFS) PROFILE DOMAIN-CONTAINING PROTEIN-RELATED"/>
    <property type="match status" value="1"/>
</dbReference>
<feature type="transmembrane region" description="Helical" evidence="6">
    <location>
        <begin position="86"/>
        <end position="110"/>
    </location>
</feature>
<feature type="transmembrane region" description="Helical" evidence="6">
    <location>
        <begin position="175"/>
        <end position="195"/>
    </location>
</feature>
<organism evidence="8 9">
    <name type="scientific">Microthyrium microscopicum</name>
    <dbReference type="NCBI Taxonomy" id="703497"/>
    <lineage>
        <taxon>Eukaryota</taxon>
        <taxon>Fungi</taxon>
        <taxon>Dikarya</taxon>
        <taxon>Ascomycota</taxon>
        <taxon>Pezizomycotina</taxon>
        <taxon>Dothideomycetes</taxon>
        <taxon>Dothideomycetes incertae sedis</taxon>
        <taxon>Microthyriales</taxon>
        <taxon>Microthyriaceae</taxon>
        <taxon>Microthyrium</taxon>
    </lineage>
</organism>
<feature type="transmembrane region" description="Helical" evidence="6">
    <location>
        <begin position="244"/>
        <end position="263"/>
    </location>
</feature>
<dbReference type="GO" id="GO:0022857">
    <property type="term" value="F:transmembrane transporter activity"/>
    <property type="evidence" value="ECO:0007669"/>
    <property type="project" value="InterPro"/>
</dbReference>
<dbReference type="AlphaFoldDB" id="A0A6A6TYM0"/>
<feature type="compositionally biased region" description="Basic and acidic residues" evidence="5">
    <location>
        <begin position="522"/>
        <end position="535"/>
    </location>
</feature>
<reference evidence="8" key="1">
    <citation type="journal article" date="2020" name="Stud. Mycol.">
        <title>101 Dothideomycetes genomes: a test case for predicting lifestyles and emergence of pathogens.</title>
        <authorList>
            <person name="Haridas S."/>
            <person name="Albert R."/>
            <person name="Binder M."/>
            <person name="Bloem J."/>
            <person name="Labutti K."/>
            <person name="Salamov A."/>
            <person name="Andreopoulos B."/>
            <person name="Baker S."/>
            <person name="Barry K."/>
            <person name="Bills G."/>
            <person name="Bluhm B."/>
            <person name="Cannon C."/>
            <person name="Castanera R."/>
            <person name="Culley D."/>
            <person name="Daum C."/>
            <person name="Ezra D."/>
            <person name="Gonzalez J."/>
            <person name="Henrissat B."/>
            <person name="Kuo A."/>
            <person name="Liang C."/>
            <person name="Lipzen A."/>
            <person name="Lutzoni F."/>
            <person name="Magnuson J."/>
            <person name="Mondo S."/>
            <person name="Nolan M."/>
            <person name="Ohm R."/>
            <person name="Pangilinan J."/>
            <person name="Park H.-J."/>
            <person name="Ramirez L."/>
            <person name="Alfaro M."/>
            <person name="Sun H."/>
            <person name="Tritt A."/>
            <person name="Yoshinaga Y."/>
            <person name="Zwiers L.-H."/>
            <person name="Turgeon B."/>
            <person name="Goodwin S."/>
            <person name="Spatafora J."/>
            <person name="Crous P."/>
            <person name="Grigoriev I."/>
        </authorList>
    </citation>
    <scope>NUCLEOTIDE SEQUENCE</scope>
    <source>
        <strain evidence="8">CBS 115976</strain>
    </source>
</reference>
<feature type="transmembrane region" description="Helical" evidence="6">
    <location>
        <begin position="58"/>
        <end position="79"/>
    </location>
</feature>
<dbReference type="SUPFAM" id="SSF103473">
    <property type="entry name" value="MFS general substrate transporter"/>
    <property type="match status" value="1"/>
</dbReference>
<feature type="transmembrane region" description="Helical" evidence="6">
    <location>
        <begin position="145"/>
        <end position="163"/>
    </location>
</feature>
<feature type="transmembrane region" description="Helical" evidence="6">
    <location>
        <begin position="207"/>
        <end position="232"/>
    </location>
</feature>
<keyword evidence="4 6" id="KW-0472">Membrane</keyword>
<protein>
    <submittedName>
        <fullName evidence="8">MFS general substrate transporter</fullName>
    </submittedName>
</protein>
<keyword evidence="2 6" id="KW-0812">Transmembrane</keyword>
<feature type="transmembrane region" description="Helical" evidence="6">
    <location>
        <begin position="284"/>
        <end position="305"/>
    </location>
</feature>
<evidence type="ECO:0000256" key="2">
    <source>
        <dbReference type="ARBA" id="ARBA00022692"/>
    </source>
</evidence>
<feature type="transmembrane region" description="Helical" evidence="6">
    <location>
        <begin position="21"/>
        <end position="46"/>
    </location>
</feature>
<feature type="transmembrane region" description="Helical" evidence="6">
    <location>
        <begin position="352"/>
        <end position="370"/>
    </location>
</feature>
<dbReference type="InterPro" id="IPR011701">
    <property type="entry name" value="MFS"/>
</dbReference>
<name>A0A6A6TYM0_9PEZI</name>
<evidence type="ECO:0000259" key="7">
    <source>
        <dbReference type="PROSITE" id="PS50850"/>
    </source>
</evidence>
<evidence type="ECO:0000313" key="8">
    <source>
        <dbReference type="EMBL" id="KAF2665175.1"/>
    </source>
</evidence>
<feature type="domain" description="Major facilitator superfamily (MFS) profile" evidence="7">
    <location>
        <begin position="22"/>
        <end position="514"/>
    </location>
</feature>
<feature type="region of interest" description="Disordered" evidence="5">
    <location>
        <begin position="562"/>
        <end position="594"/>
    </location>
</feature>
<dbReference type="PANTHER" id="PTHR23501">
    <property type="entry name" value="MAJOR FACILITATOR SUPERFAMILY"/>
    <property type="match status" value="1"/>
</dbReference>
<feature type="transmembrane region" description="Helical" evidence="6">
    <location>
        <begin position="317"/>
        <end position="340"/>
    </location>
</feature>
<dbReference type="GO" id="GO:0005886">
    <property type="term" value="C:plasma membrane"/>
    <property type="evidence" value="ECO:0007669"/>
    <property type="project" value="TreeGrafter"/>
</dbReference>
<sequence length="594" mass="64282">METKPLKTSPDAGTSRFQIVLCFLGLLVMNLVVALDSTALAVAFPVIAKDINASFNSIYYTGTIFLLTSCVFQPVFASLAALGRKFAILLALSTFMLGIILCAVAKTVWLLILGRAIQGAGAGGTIAMTYVLMADMFTIRERAKFVSLISLMFMIGTVSGPLAGGGFADTIGWRWIFWSQIPLTALALILIPIFTKTVELPGTKREILANIDWVGMVGFTLGVTMLIMMLSASGVSWPWGDWKTITGISTGFAMLAFTFGFSYRWHKTTKPMIPLLVVKNVTASINFVSLFFQGLLQGAFVYYLPLYFQTARPYSPLMAGILFLPQSASTTAIAIATGILIARTHCIKPYSLLGWAIMTIGNIPLAMGLLDDTIPVRGWILGNIPHALAAGLLIVSSTIATQASAEARSDCSPADKMRVRAMAAALNPFFRALGQAVGVVVGETTVENRLRKILGNDAEDVLQVIASLREPGSAEQKKKLVLAIISSLNTLWIVLTVMSALNLVLMLFTKDCEFRVPPGPSKDGEKEADKDKVDEPLEDVVSSASFERDVRRLSLLSHVHGAQVSTSPVPPVPAPWQREGRQRDGRYIGQPNLL</sequence>
<dbReference type="Gene3D" id="1.20.1720.10">
    <property type="entry name" value="Multidrug resistance protein D"/>
    <property type="match status" value="1"/>
</dbReference>
<dbReference type="InterPro" id="IPR036259">
    <property type="entry name" value="MFS_trans_sf"/>
</dbReference>
<feature type="transmembrane region" description="Helical" evidence="6">
    <location>
        <begin position="376"/>
        <end position="395"/>
    </location>
</feature>
<evidence type="ECO:0000256" key="5">
    <source>
        <dbReference type="SAM" id="MobiDB-lite"/>
    </source>
</evidence>
<evidence type="ECO:0000256" key="4">
    <source>
        <dbReference type="ARBA" id="ARBA00023136"/>
    </source>
</evidence>
<evidence type="ECO:0000256" key="6">
    <source>
        <dbReference type="SAM" id="Phobius"/>
    </source>
</evidence>
<keyword evidence="9" id="KW-1185">Reference proteome</keyword>
<dbReference type="EMBL" id="MU004241">
    <property type="protein sequence ID" value="KAF2665175.1"/>
    <property type="molecule type" value="Genomic_DNA"/>
</dbReference>
<feature type="region of interest" description="Disordered" evidence="5">
    <location>
        <begin position="516"/>
        <end position="536"/>
    </location>
</feature>
<accession>A0A6A6TYM0</accession>
<dbReference type="PROSITE" id="PS50850">
    <property type="entry name" value="MFS"/>
    <property type="match status" value="1"/>
</dbReference>
<feature type="transmembrane region" description="Helical" evidence="6">
    <location>
        <begin position="480"/>
        <end position="508"/>
    </location>
</feature>
<comment type="subcellular location">
    <subcellularLocation>
        <location evidence="1">Membrane</location>
        <topology evidence="1">Multi-pass membrane protein</topology>
    </subcellularLocation>
</comment>
<proteinExistence type="predicted"/>
<gene>
    <name evidence="8" type="ORF">BT63DRAFT_443447</name>
</gene>
<evidence type="ECO:0000313" key="9">
    <source>
        <dbReference type="Proteomes" id="UP000799302"/>
    </source>
</evidence>
<feature type="transmembrane region" description="Helical" evidence="6">
    <location>
        <begin position="116"/>
        <end position="133"/>
    </location>
</feature>
<dbReference type="InterPro" id="IPR020846">
    <property type="entry name" value="MFS_dom"/>
</dbReference>
<keyword evidence="3 6" id="KW-1133">Transmembrane helix</keyword>
<dbReference type="Proteomes" id="UP000799302">
    <property type="component" value="Unassembled WGS sequence"/>
</dbReference>
<evidence type="ECO:0000256" key="1">
    <source>
        <dbReference type="ARBA" id="ARBA00004141"/>
    </source>
</evidence>
<dbReference type="Gene3D" id="1.20.1250.20">
    <property type="entry name" value="MFS general substrate transporter like domains"/>
    <property type="match status" value="1"/>
</dbReference>